<protein>
    <submittedName>
        <fullName evidence="5">Glutamine synthetase family protein</fullName>
    </submittedName>
</protein>
<sequence length="445" mass="49879">MITNPDSLLANFSEHFDHLDVLLPDCNGVIRGKRLPADAVDKVFTEGVLFPASLFASDVSGEPCEETGLGFETGDADYECPAIKASLTPVPWAERRAQVLLNMLNPNQTPFMINPREVLRSIVQRIHGDGFFPKIAVELEFYLINQEFIDAPEPPINPFTGTTERSSQVYYMDDLDAYGELMEAIQNTCTEQNILADGTVSECAPGQFEINLLYTGDIIKACDDALLLKRAVKHVARSMGFQATFMAKPYPDQSGCGSHVHVSCYDKQGDNIFADNDNHLHWAIGGMQQTLAQAMLLFAPHANSYRRFRKDSYVALNNSWGYNNRTVALRIPKSSPENKRVEHRLAGADTNPYLVVGAVLAGMHYGLCQQIPCDEAITGNAYAKRKPSNPYHWQQSIDLFAESDWIADYFGREFQSVFAKLKQAEIDHFNQTITPLEFDWYLQSI</sequence>
<dbReference type="Pfam" id="PF00120">
    <property type="entry name" value="Gln-synt_C"/>
    <property type="match status" value="1"/>
</dbReference>
<dbReference type="GO" id="GO:0006598">
    <property type="term" value="P:polyamine catabolic process"/>
    <property type="evidence" value="ECO:0007669"/>
    <property type="project" value="TreeGrafter"/>
</dbReference>
<keyword evidence="6" id="KW-1185">Reference proteome</keyword>
<dbReference type="RefSeq" id="WP_345419677.1">
    <property type="nucleotide sequence ID" value="NZ_AP031496.1"/>
</dbReference>
<dbReference type="Proteomes" id="UP001409585">
    <property type="component" value="Unassembled WGS sequence"/>
</dbReference>
<dbReference type="GO" id="GO:0006542">
    <property type="term" value="P:glutamine biosynthetic process"/>
    <property type="evidence" value="ECO:0007669"/>
    <property type="project" value="InterPro"/>
</dbReference>
<dbReference type="EMBL" id="BAABLX010000009">
    <property type="protein sequence ID" value="GAA4938439.1"/>
    <property type="molecule type" value="Genomic_DNA"/>
</dbReference>
<dbReference type="PROSITE" id="PS51987">
    <property type="entry name" value="GS_CATALYTIC"/>
    <property type="match status" value="1"/>
</dbReference>
<dbReference type="Gene3D" id="3.30.590.10">
    <property type="entry name" value="Glutamine synthetase/guanido kinase, catalytic domain"/>
    <property type="match status" value="1"/>
</dbReference>
<proteinExistence type="inferred from homology"/>
<comment type="caution">
    <text evidence="5">The sequence shown here is derived from an EMBL/GenBank/DDBJ whole genome shotgun (WGS) entry which is preliminary data.</text>
</comment>
<dbReference type="PANTHER" id="PTHR43785:SF12">
    <property type="entry name" value="TYPE-1 GLUTAMINE SYNTHETASE 2"/>
    <property type="match status" value="1"/>
</dbReference>
<evidence type="ECO:0000313" key="6">
    <source>
        <dbReference type="Proteomes" id="UP001409585"/>
    </source>
</evidence>
<dbReference type="InterPro" id="IPR036651">
    <property type="entry name" value="Gln_synt_N_sf"/>
</dbReference>
<accession>A0AAV3U148</accession>
<comment type="similarity">
    <text evidence="2 3">Belongs to the glutamine synthetase family.</text>
</comment>
<dbReference type="InterPro" id="IPR008146">
    <property type="entry name" value="Gln_synth_cat_dom"/>
</dbReference>
<dbReference type="InterPro" id="IPR014746">
    <property type="entry name" value="Gln_synth/guanido_kin_cat_dom"/>
</dbReference>
<dbReference type="SMART" id="SM01230">
    <property type="entry name" value="Gln-synt_C"/>
    <property type="match status" value="1"/>
</dbReference>
<dbReference type="PANTHER" id="PTHR43785">
    <property type="entry name" value="GAMMA-GLUTAMYLPUTRESCINE SYNTHETASE"/>
    <property type="match status" value="1"/>
</dbReference>
<evidence type="ECO:0000256" key="3">
    <source>
        <dbReference type="RuleBase" id="RU000384"/>
    </source>
</evidence>
<name>A0AAV3U148_9ALTE</name>
<organism evidence="5 6">
    <name type="scientific">Halioxenophilus aromaticivorans</name>
    <dbReference type="NCBI Taxonomy" id="1306992"/>
    <lineage>
        <taxon>Bacteria</taxon>
        <taxon>Pseudomonadati</taxon>
        <taxon>Pseudomonadota</taxon>
        <taxon>Gammaproteobacteria</taxon>
        <taxon>Alteromonadales</taxon>
        <taxon>Alteromonadaceae</taxon>
        <taxon>Halioxenophilus</taxon>
    </lineage>
</organism>
<reference evidence="6" key="1">
    <citation type="journal article" date="2019" name="Int. J. Syst. Evol. Microbiol.">
        <title>The Global Catalogue of Microorganisms (GCM) 10K type strain sequencing project: providing services to taxonomists for standard genome sequencing and annotation.</title>
        <authorList>
            <consortium name="The Broad Institute Genomics Platform"/>
            <consortium name="The Broad Institute Genome Sequencing Center for Infectious Disease"/>
            <person name="Wu L."/>
            <person name="Ma J."/>
        </authorList>
    </citation>
    <scope>NUCLEOTIDE SEQUENCE [LARGE SCALE GENOMIC DNA]</scope>
    <source>
        <strain evidence="6">JCM 19134</strain>
    </source>
</reference>
<evidence type="ECO:0000259" key="4">
    <source>
        <dbReference type="PROSITE" id="PS51987"/>
    </source>
</evidence>
<evidence type="ECO:0000256" key="1">
    <source>
        <dbReference type="ARBA" id="ARBA00022598"/>
    </source>
</evidence>
<dbReference type="Gene3D" id="3.10.20.70">
    <property type="entry name" value="Glutamine synthetase, N-terminal domain"/>
    <property type="match status" value="1"/>
</dbReference>
<dbReference type="SUPFAM" id="SSF54368">
    <property type="entry name" value="Glutamine synthetase, N-terminal domain"/>
    <property type="match status" value="1"/>
</dbReference>
<dbReference type="AlphaFoldDB" id="A0AAV3U148"/>
<gene>
    <name evidence="5" type="ORF">GCM10025791_15560</name>
</gene>
<evidence type="ECO:0000313" key="5">
    <source>
        <dbReference type="EMBL" id="GAA4938439.1"/>
    </source>
</evidence>
<evidence type="ECO:0000256" key="2">
    <source>
        <dbReference type="PROSITE-ProRule" id="PRU01331"/>
    </source>
</evidence>
<dbReference type="SUPFAM" id="SSF55931">
    <property type="entry name" value="Glutamine synthetase/guanido kinase"/>
    <property type="match status" value="1"/>
</dbReference>
<keyword evidence="1" id="KW-0436">Ligase</keyword>
<dbReference type="GO" id="GO:0004356">
    <property type="term" value="F:glutamine synthetase activity"/>
    <property type="evidence" value="ECO:0007669"/>
    <property type="project" value="InterPro"/>
</dbReference>
<feature type="domain" description="GS catalytic" evidence="4">
    <location>
        <begin position="115"/>
        <end position="445"/>
    </location>
</feature>